<reference evidence="2 3" key="1">
    <citation type="journal article" date="2014" name="Genome Biol.">
        <title>Transcriptome and methylome profiling reveals relics of genome dominance in the mesopolyploid Brassica oleracea.</title>
        <authorList>
            <person name="Parkin I.A."/>
            <person name="Koh C."/>
            <person name="Tang H."/>
            <person name="Robinson S.J."/>
            <person name="Kagale S."/>
            <person name="Clarke W.E."/>
            <person name="Town C.D."/>
            <person name="Nixon J."/>
            <person name="Krishnakumar V."/>
            <person name="Bidwell S.L."/>
            <person name="Denoeud F."/>
            <person name="Belcram H."/>
            <person name="Links M.G."/>
            <person name="Just J."/>
            <person name="Clarke C."/>
            <person name="Bender T."/>
            <person name="Huebert T."/>
            <person name="Mason A.S."/>
            <person name="Pires J.C."/>
            <person name="Barker G."/>
            <person name="Moore J."/>
            <person name="Walley P.G."/>
            <person name="Manoli S."/>
            <person name="Batley J."/>
            <person name="Edwards D."/>
            <person name="Nelson M.N."/>
            <person name="Wang X."/>
            <person name="Paterson A.H."/>
            <person name="King G."/>
            <person name="Bancroft I."/>
            <person name="Chalhoub B."/>
            <person name="Sharpe A.G."/>
        </authorList>
    </citation>
    <scope>NUCLEOTIDE SEQUENCE</scope>
    <source>
        <strain evidence="2 3">cv. TO1000</strain>
    </source>
</reference>
<feature type="compositionally biased region" description="Polar residues" evidence="1">
    <location>
        <begin position="19"/>
        <end position="31"/>
    </location>
</feature>
<dbReference type="HOGENOM" id="CLU_1181653_0_0_1"/>
<dbReference type="PANTHER" id="PTHR13743:SF157">
    <property type="entry name" value="BEACH DOMAIN-CONTAINING PROTEIN C2"/>
    <property type="match status" value="1"/>
</dbReference>
<reference evidence="2" key="2">
    <citation type="submission" date="2015-03" db="UniProtKB">
        <authorList>
            <consortium name="EnsemblPlants"/>
        </authorList>
    </citation>
    <scope>IDENTIFICATION</scope>
</reference>
<dbReference type="Proteomes" id="UP000032141">
    <property type="component" value="Chromosome C4"/>
</dbReference>
<dbReference type="InterPro" id="IPR036322">
    <property type="entry name" value="WD40_repeat_dom_sf"/>
</dbReference>
<keyword evidence="3" id="KW-1185">Reference proteome</keyword>
<proteinExistence type="predicted"/>
<dbReference type="InterPro" id="IPR050865">
    <property type="entry name" value="BEACH_Domain"/>
</dbReference>
<accession>A0A0D3BQ45</accession>
<dbReference type="Gramene" id="Bo4g024730.1">
    <property type="protein sequence ID" value="Bo4g024730.1"/>
    <property type="gene ID" value="Bo4g024730"/>
</dbReference>
<sequence length="235" mass="25037">MVHTTLSKTSSNRIHKSFTSRTSVSEPSTGSGAPFSANNTNVANNTLANKGKKCRIEGPIQVLRGHRREIVSCCVSSDQGVVVSSSESSDVLLHSIRKGRLIRRLVGVTANSLCISSDGVIMAWSSSEGSISVFTINGVLIAKAKLPFSCGVSCMEMSMDGQNALIGMNSCSSMDYSSSNEDGKEIERLDVSSPSICFLNLYTLQVFHVPKLGQGQDITVLALNVDNTNLLVSTV</sequence>
<dbReference type="eggNOG" id="KOG1787">
    <property type="taxonomic scope" value="Eukaryota"/>
</dbReference>
<organism evidence="2 3">
    <name type="scientific">Brassica oleracea var. oleracea</name>
    <dbReference type="NCBI Taxonomy" id="109376"/>
    <lineage>
        <taxon>Eukaryota</taxon>
        <taxon>Viridiplantae</taxon>
        <taxon>Streptophyta</taxon>
        <taxon>Embryophyta</taxon>
        <taxon>Tracheophyta</taxon>
        <taxon>Spermatophyta</taxon>
        <taxon>Magnoliopsida</taxon>
        <taxon>eudicotyledons</taxon>
        <taxon>Gunneridae</taxon>
        <taxon>Pentapetalae</taxon>
        <taxon>rosids</taxon>
        <taxon>malvids</taxon>
        <taxon>Brassicales</taxon>
        <taxon>Brassicaceae</taxon>
        <taxon>Brassiceae</taxon>
        <taxon>Brassica</taxon>
    </lineage>
</organism>
<evidence type="ECO:0000256" key="1">
    <source>
        <dbReference type="SAM" id="MobiDB-lite"/>
    </source>
</evidence>
<dbReference type="Gene3D" id="2.130.10.10">
    <property type="entry name" value="YVTN repeat-like/Quinoprotein amine dehydrogenase"/>
    <property type="match status" value="1"/>
</dbReference>
<dbReference type="SUPFAM" id="SSF50978">
    <property type="entry name" value="WD40 repeat-like"/>
    <property type="match status" value="1"/>
</dbReference>
<protein>
    <recommendedName>
        <fullName evidence="4">Neurobeachin beta-propeller domain-containing protein</fullName>
    </recommendedName>
</protein>
<dbReference type="InterPro" id="IPR015943">
    <property type="entry name" value="WD40/YVTN_repeat-like_dom_sf"/>
</dbReference>
<evidence type="ECO:0000313" key="3">
    <source>
        <dbReference type="Proteomes" id="UP000032141"/>
    </source>
</evidence>
<feature type="compositionally biased region" description="Polar residues" evidence="1">
    <location>
        <begin position="1"/>
        <end position="12"/>
    </location>
</feature>
<name>A0A0D3BQ45_BRAOL</name>
<dbReference type="PANTHER" id="PTHR13743">
    <property type="entry name" value="BEIGE/BEACH-RELATED"/>
    <property type="match status" value="1"/>
</dbReference>
<evidence type="ECO:0008006" key="4">
    <source>
        <dbReference type="Google" id="ProtNLM"/>
    </source>
</evidence>
<dbReference type="EnsemblPlants" id="Bo4g024730.1">
    <property type="protein sequence ID" value="Bo4g024730.1"/>
    <property type="gene ID" value="Bo4g024730"/>
</dbReference>
<dbReference type="InterPro" id="IPR001680">
    <property type="entry name" value="WD40_rpt"/>
</dbReference>
<evidence type="ECO:0000313" key="2">
    <source>
        <dbReference type="EnsemblPlants" id="Bo4g024730.1"/>
    </source>
</evidence>
<feature type="region of interest" description="Disordered" evidence="1">
    <location>
        <begin position="1"/>
        <end position="40"/>
    </location>
</feature>
<dbReference type="SMART" id="SM00320">
    <property type="entry name" value="WD40"/>
    <property type="match status" value="2"/>
</dbReference>
<dbReference type="AlphaFoldDB" id="A0A0D3BQ45"/>